<feature type="transmembrane region" description="Helical" evidence="2">
    <location>
        <begin position="887"/>
        <end position="906"/>
    </location>
</feature>
<feature type="region of interest" description="Disordered" evidence="1">
    <location>
        <begin position="610"/>
        <end position="637"/>
    </location>
</feature>
<sequence>MDGLFTFVLKIIVLIAIVLLIVQTGQGKSEIDESSPPASERSWRAARYHTSNAPEYHHGQASHMYSQHNKSLNSQPSKFSLNIIVCFLILSHAAAFLLGFLVSKAAIWRLAVLPRLQLVLPSRVRSLCSIWRLAVLPRLQLVLPSRFRSLCSTWFDQSAISAVGTKELDAPTATEPYDQDAVAQVQEHSHVPYDQDDQDQAEPSHAATQQAHASLATNACSPTVKIEAGLLMQPEASSHEDCSETPDKAGTCAAGIQIAHIIGCYEQVGTGITPGVKQVAHNTEFCDVGQNPSSVLGGSSSSVMEEGAPNSDGEIQDPSTRLGKTLGAPNSDGEMQDPSTRLGKTLDGVTSRDLSPKSSAFNNLQFSDDHASALTKERSLSAEPCTTGSISSSTFKTPVRRGRKSSQGIMVTSKGRQMTALRGGRTPGQMMAMQKSELSSRHRQILKCRDRHTHEDKGSVDFSLHLKISESSLSMLASPLTGLNRAVRELSSVSSSLATMARGAESVRQYFQDKMSFKTKLRREAVIMRTMRLGLWIMVASLVYSSVTHGRLYHIISTCSSNAKTTPAAPSYSGSTTNIHHLRNIASVGGMNDVKDQHGAVSLLNNGGVNSHHDVVKPDGPGNTHSDGSSPQSGKESTVAYLLTSGKSILTTSWVPSVIPQYALYAPNLLWRGMADLSDFTSQKIAGSLSWVPGLRSEDAVNKADSASNGNNGKPVEAILGSNDHDRIKAKQEINGHDLGPDGHTMNKESSGIERASYVKSELRPQRAPTSSSPRSSVLWRLLLWSSGWKATNSDNRAAGGGFFQTLRCYIQESGLFVAGLGVLMKWLLPLLTGRDSRVAAMGTHGQEVHVVLDMWLGLGCVGGLAGSYVVACLGGCWLVWVLLWQAWLSVVTAMLIGAAAASTPLRHLQAPLSRHYSCTSQSGNHTPAAKVPGNKGVMSQSSDQAGFTLWRADGSDGENDGKQEHKPESSPLPGGAVGAINSPHGSHGHGVHGLHEYVWFGLLGLVLPVCMGTLPFRSDMQGICAWVNATVAFPKY</sequence>
<feature type="region of interest" description="Disordered" evidence="1">
    <location>
        <begin position="194"/>
        <end position="213"/>
    </location>
</feature>
<feature type="transmembrane region" description="Helical" evidence="2">
    <location>
        <begin position="533"/>
        <end position="553"/>
    </location>
</feature>
<feature type="transmembrane region" description="Helical" evidence="2">
    <location>
        <begin position="7"/>
        <end position="25"/>
    </location>
</feature>
<keyword evidence="2" id="KW-1133">Transmembrane helix</keyword>
<name>A0A250XKT7_9CHLO</name>
<feature type="transmembrane region" description="Helical" evidence="2">
    <location>
        <begin position="815"/>
        <end position="834"/>
    </location>
</feature>
<feature type="compositionally biased region" description="Basic and acidic residues" evidence="1">
    <location>
        <begin position="960"/>
        <end position="969"/>
    </location>
</feature>
<evidence type="ECO:0000313" key="4">
    <source>
        <dbReference type="Proteomes" id="UP000232323"/>
    </source>
</evidence>
<feature type="region of interest" description="Disordered" evidence="1">
    <location>
        <begin position="919"/>
        <end position="986"/>
    </location>
</feature>
<feature type="transmembrane region" description="Helical" evidence="2">
    <location>
        <begin position="79"/>
        <end position="102"/>
    </location>
</feature>
<feature type="region of interest" description="Disordered" evidence="1">
    <location>
        <begin position="288"/>
        <end position="340"/>
    </location>
</feature>
<dbReference type="Proteomes" id="UP000232323">
    <property type="component" value="Unassembled WGS sequence"/>
</dbReference>
<feature type="transmembrane region" description="Helical" evidence="2">
    <location>
        <begin position="855"/>
        <end position="881"/>
    </location>
</feature>
<evidence type="ECO:0000313" key="3">
    <source>
        <dbReference type="EMBL" id="GAX83677.1"/>
    </source>
</evidence>
<dbReference type="AlphaFoldDB" id="A0A250XKT7"/>
<gene>
    <name evidence="3" type="ORF">CEUSTIGMA_g11102.t1</name>
</gene>
<reference evidence="3 4" key="1">
    <citation type="submission" date="2017-08" db="EMBL/GenBank/DDBJ databases">
        <title>Acidophilic green algal genome provides insights into adaptation to an acidic environment.</title>
        <authorList>
            <person name="Hirooka S."/>
            <person name="Hirose Y."/>
            <person name="Kanesaki Y."/>
            <person name="Higuchi S."/>
            <person name="Fujiwara T."/>
            <person name="Onuma R."/>
            <person name="Era A."/>
            <person name="Ohbayashi R."/>
            <person name="Uzuka A."/>
            <person name="Nozaki H."/>
            <person name="Yoshikawa H."/>
            <person name="Miyagishima S.Y."/>
        </authorList>
    </citation>
    <scope>NUCLEOTIDE SEQUENCE [LARGE SCALE GENOMIC DNA]</scope>
    <source>
        <strain evidence="3 4">NIES-2499</strain>
    </source>
</reference>
<feature type="compositionally biased region" description="Low complexity" evidence="1">
    <location>
        <begin position="293"/>
        <end position="303"/>
    </location>
</feature>
<feature type="compositionally biased region" description="Polar residues" evidence="1">
    <location>
        <begin position="405"/>
        <end position="416"/>
    </location>
</feature>
<comment type="caution">
    <text evidence="3">The sequence shown here is derived from an EMBL/GenBank/DDBJ whole genome shotgun (WGS) entry which is preliminary data.</text>
</comment>
<feature type="compositionally biased region" description="Polar residues" evidence="1">
    <location>
        <begin position="623"/>
        <end position="636"/>
    </location>
</feature>
<feature type="region of interest" description="Disordered" evidence="1">
    <location>
        <begin position="378"/>
        <end position="424"/>
    </location>
</feature>
<evidence type="ECO:0000256" key="2">
    <source>
        <dbReference type="SAM" id="Phobius"/>
    </source>
</evidence>
<evidence type="ECO:0000256" key="1">
    <source>
        <dbReference type="SAM" id="MobiDB-lite"/>
    </source>
</evidence>
<feature type="compositionally biased region" description="Polar residues" evidence="1">
    <location>
        <begin position="384"/>
        <end position="396"/>
    </location>
</feature>
<keyword evidence="2" id="KW-0812">Transmembrane</keyword>
<keyword evidence="4" id="KW-1185">Reference proteome</keyword>
<proteinExistence type="predicted"/>
<protein>
    <submittedName>
        <fullName evidence="3">Uncharacterized protein</fullName>
    </submittedName>
</protein>
<keyword evidence="2" id="KW-0472">Membrane</keyword>
<dbReference type="EMBL" id="BEGY01000104">
    <property type="protein sequence ID" value="GAX83677.1"/>
    <property type="molecule type" value="Genomic_DNA"/>
</dbReference>
<accession>A0A250XKT7</accession>
<organism evidence="3 4">
    <name type="scientific">Chlamydomonas eustigma</name>
    <dbReference type="NCBI Taxonomy" id="1157962"/>
    <lineage>
        <taxon>Eukaryota</taxon>
        <taxon>Viridiplantae</taxon>
        <taxon>Chlorophyta</taxon>
        <taxon>core chlorophytes</taxon>
        <taxon>Chlorophyceae</taxon>
        <taxon>CS clade</taxon>
        <taxon>Chlamydomonadales</taxon>
        <taxon>Chlamydomonadaceae</taxon>
        <taxon>Chlamydomonas</taxon>
    </lineage>
</organism>